<dbReference type="PANTHER" id="PTHR46388">
    <property type="entry name" value="NHL REPEAT-CONTAINING PROTEIN 2"/>
    <property type="match status" value="1"/>
</dbReference>
<dbReference type="InterPro" id="IPR001258">
    <property type="entry name" value="NHL_repeat"/>
</dbReference>
<accession>A0A6G0WAE8</accession>
<keyword evidence="4" id="KW-1133">Transmembrane helix</keyword>
<evidence type="ECO:0000256" key="4">
    <source>
        <dbReference type="SAM" id="Phobius"/>
    </source>
</evidence>
<sequence>MTDAVMGHPNSIGSPRNDERRRKTVVTSFRSEQVAYRRRRSTNPPEIPSLDHSLQLKHAHHEDRTSPKQFSGKHLFSKVKVIPVNSDANAHATQLSRQRRNSVKPGKATGKRSSLLQRGRSIRLLEEKVSLIAKRRLFFKRARQIVFLVFVASVISGISLLVLLSMESTVPSVCCPGSVTTIAQGIRATSVTVDALGVVYIADAFASKLFTWSNGTLSDFTTSTVYGNVDGTLTTARFAFPTSIAIDSTRNIIYVATRDSGTIRTIQNGIVSTLDWERDTGPNPPVNLPVAAYDEEVDYYTPVSLAVDASGALYVGSGAVVEKYTSDGNVIVLAGIGWRGYADGPSYSARFRYVRSLVVDPTGHYVYLADMYNKAIRRIDTQNAQVTTMTLNGFIMTSSARRPDCYAFDRPMGIALNSNATQLYVADSWNNSVVVFSINGTWIATYGTGEFSATDDQIPSPSMPAGQNATFGNPWSVAVDKNGIIYVGDAGNRLLRRIQPQTP</sequence>
<name>A0A6G0WAE8_9STRA</name>
<evidence type="ECO:0000256" key="3">
    <source>
        <dbReference type="SAM" id="MobiDB-lite"/>
    </source>
</evidence>
<dbReference type="PROSITE" id="PS51125">
    <property type="entry name" value="NHL"/>
    <property type="match status" value="1"/>
</dbReference>
<feature type="region of interest" description="Disordered" evidence="3">
    <location>
        <begin position="90"/>
        <end position="112"/>
    </location>
</feature>
<dbReference type="Gene3D" id="2.120.10.30">
    <property type="entry name" value="TolB, C-terminal domain"/>
    <property type="match status" value="3"/>
</dbReference>
<evidence type="ECO:0008006" key="7">
    <source>
        <dbReference type="Google" id="ProtNLM"/>
    </source>
</evidence>
<dbReference type="Pfam" id="PF01436">
    <property type="entry name" value="NHL"/>
    <property type="match status" value="2"/>
</dbReference>
<feature type="region of interest" description="Disordered" evidence="3">
    <location>
        <begin position="1"/>
        <end position="50"/>
    </location>
</feature>
<comment type="caution">
    <text evidence="5">The sequence shown here is derived from an EMBL/GenBank/DDBJ whole genome shotgun (WGS) entry which is preliminary data.</text>
</comment>
<evidence type="ECO:0000313" key="5">
    <source>
        <dbReference type="EMBL" id="KAF0723230.1"/>
    </source>
</evidence>
<reference evidence="5 6" key="1">
    <citation type="submission" date="2019-07" db="EMBL/GenBank/DDBJ databases">
        <title>Genomics analysis of Aphanomyces spp. identifies a new class of oomycete effector associated with host adaptation.</title>
        <authorList>
            <person name="Gaulin E."/>
        </authorList>
    </citation>
    <scope>NUCLEOTIDE SEQUENCE [LARGE SCALE GENOMIC DNA]</scope>
    <source>
        <strain evidence="5 6">ATCC 201684</strain>
    </source>
</reference>
<keyword evidence="6" id="KW-1185">Reference proteome</keyword>
<dbReference type="PANTHER" id="PTHR46388:SF2">
    <property type="entry name" value="NHL REPEAT-CONTAINING PROTEIN 2"/>
    <property type="match status" value="1"/>
</dbReference>
<feature type="transmembrane region" description="Helical" evidence="4">
    <location>
        <begin position="145"/>
        <end position="166"/>
    </location>
</feature>
<dbReference type="VEuPathDB" id="FungiDB:AeMF1_004943"/>
<evidence type="ECO:0000256" key="2">
    <source>
        <dbReference type="PROSITE-ProRule" id="PRU00504"/>
    </source>
</evidence>
<keyword evidence="4" id="KW-0472">Membrane</keyword>
<protein>
    <recommendedName>
        <fullName evidence="7">SMP-30/Gluconolactonase/LRE-like region domain-containing protein</fullName>
    </recommendedName>
</protein>
<organism evidence="5 6">
    <name type="scientific">Aphanomyces euteiches</name>
    <dbReference type="NCBI Taxonomy" id="100861"/>
    <lineage>
        <taxon>Eukaryota</taxon>
        <taxon>Sar</taxon>
        <taxon>Stramenopiles</taxon>
        <taxon>Oomycota</taxon>
        <taxon>Saprolegniomycetes</taxon>
        <taxon>Saprolegniales</taxon>
        <taxon>Verrucalvaceae</taxon>
        <taxon>Aphanomyces</taxon>
    </lineage>
</organism>
<dbReference type="EMBL" id="VJMJ01000313">
    <property type="protein sequence ID" value="KAF0723230.1"/>
    <property type="molecule type" value="Genomic_DNA"/>
</dbReference>
<dbReference type="Proteomes" id="UP000481153">
    <property type="component" value="Unassembled WGS sequence"/>
</dbReference>
<feature type="repeat" description="NHL" evidence="2">
    <location>
        <begin position="408"/>
        <end position="439"/>
    </location>
</feature>
<evidence type="ECO:0000313" key="6">
    <source>
        <dbReference type="Proteomes" id="UP000481153"/>
    </source>
</evidence>
<dbReference type="SUPFAM" id="SSF101898">
    <property type="entry name" value="NHL repeat"/>
    <property type="match status" value="1"/>
</dbReference>
<keyword evidence="4" id="KW-0812">Transmembrane</keyword>
<keyword evidence="1" id="KW-0677">Repeat</keyword>
<dbReference type="AlphaFoldDB" id="A0A6G0WAE8"/>
<evidence type="ECO:0000256" key="1">
    <source>
        <dbReference type="ARBA" id="ARBA00022737"/>
    </source>
</evidence>
<proteinExistence type="predicted"/>
<gene>
    <name evidence="5" type="ORF">Ae201684_017847</name>
</gene>
<dbReference type="InterPro" id="IPR011042">
    <property type="entry name" value="6-blade_b-propeller_TolB-like"/>
</dbReference>